<dbReference type="Proteomes" id="UP001432027">
    <property type="component" value="Unassembled WGS sequence"/>
</dbReference>
<accession>A0AAV5TJF6</accession>
<comment type="caution">
    <text evidence="2">The sequence shown here is derived from an EMBL/GenBank/DDBJ whole genome shotgun (WGS) entry which is preliminary data.</text>
</comment>
<keyword evidence="3" id="KW-1185">Reference proteome</keyword>
<keyword evidence="1" id="KW-0472">Membrane</keyword>
<evidence type="ECO:0000313" key="3">
    <source>
        <dbReference type="Proteomes" id="UP001432027"/>
    </source>
</evidence>
<evidence type="ECO:0008006" key="4">
    <source>
        <dbReference type="Google" id="ProtNLM"/>
    </source>
</evidence>
<name>A0AAV5TJF6_9BILA</name>
<sequence>KTVCLITDLDGTVLNPTRVHDFKWTQPIEYNYFNFYEGRVVRVREESSLYFYLVFSPQAIALYLTAVCMFLIILRLRKTVATCSFDRLPIALAITNALFSLTMAILLIETTFIAATHSAEFSGDNVIINIPDRLAMGQLLPDLQEGKKFWISRSRNEVNLEEV</sequence>
<feature type="transmembrane region" description="Helical" evidence="1">
    <location>
        <begin position="88"/>
        <end position="108"/>
    </location>
</feature>
<gene>
    <name evidence="2" type="ORF">PENTCL1PPCAC_16725</name>
</gene>
<organism evidence="2 3">
    <name type="scientific">Pristionchus entomophagus</name>
    <dbReference type="NCBI Taxonomy" id="358040"/>
    <lineage>
        <taxon>Eukaryota</taxon>
        <taxon>Metazoa</taxon>
        <taxon>Ecdysozoa</taxon>
        <taxon>Nematoda</taxon>
        <taxon>Chromadorea</taxon>
        <taxon>Rhabditida</taxon>
        <taxon>Rhabditina</taxon>
        <taxon>Diplogasteromorpha</taxon>
        <taxon>Diplogasteroidea</taxon>
        <taxon>Neodiplogasteridae</taxon>
        <taxon>Pristionchus</taxon>
    </lineage>
</organism>
<dbReference type="AlphaFoldDB" id="A0AAV5TJF6"/>
<proteinExistence type="predicted"/>
<evidence type="ECO:0000313" key="2">
    <source>
        <dbReference type="EMBL" id="GMS94550.1"/>
    </source>
</evidence>
<evidence type="ECO:0000256" key="1">
    <source>
        <dbReference type="SAM" id="Phobius"/>
    </source>
</evidence>
<reference evidence="2" key="1">
    <citation type="submission" date="2023-10" db="EMBL/GenBank/DDBJ databases">
        <title>Genome assembly of Pristionchus species.</title>
        <authorList>
            <person name="Yoshida K."/>
            <person name="Sommer R.J."/>
        </authorList>
    </citation>
    <scope>NUCLEOTIDE SEQUENCE</scope>
    <source>
        <strain evidence="2">RS0144</strain>
    </source>
</reference>
<feature type="non-terminal residue" evidence="2">
    <location>
        <position position="163"/>
    </location>
</feature>
<feature type="transmembrane region" description="Helical" evidence="1">
    <location>
        <begin position="49"/>
        <end position="76"/>
    </location>
</feature>
<keyword evidence="1" id="KW-0812">Transmembrane</keyword>
<dbReference type="EMBL" id="BTSX01000004">
    <property type="protein sequence ID" value="GMS94550.1"/>
    <property type="molecule type" value="Genomic_DNA"/>
</dbReference>
<feature type="non-terminal residue" evidence="2">
    <location>
        <position position="1"/>
    </location>
</feature>
<keyword evidence="1" id="KW-1133">Transmembrane helix</keyword>
<protein>
    <recommendedName>
        <fullName evidence="4">G protein-coupled receptor</fullName>
    </recommendedName>
</protein>